<evidence type="ECO:0000313" key="1">
    <source>
        <dbReference type="EMBL" id="KOS04865.1"/>
    </source>
</evidence>
<organism evidence="1 2">
    <name type="scientific">Flavobacterium akiainvivens</name>
    <dbReference type="NCBI Taxonomy" id="1202724"/>
    <lineage>
        <taxon>Bacteria</taxon>
        <taxon>Pseudomonadati</taxon>
        <taxon>Bacteroidota</taxon>
        <taxon>Flavobacteriia</taxon>
        <taxon>Flavobacteriales</taxon>
        <taxon>Flavobacteriaceae</taxon>
        <taxon>Flavobacterium</taxon>
    </lineage>
</organism>
<gene>
    <name evidence="1" type="ORF">AM493_01525</name>
</gene>
<protein>
    <recommendedName>
        <fullName evidence="3">Peptidase MA-like domain-containing protein</fullName>
    </recommendedName>
</protein>
<reference evidence="1 2" key="1">
    <citation type="submission" date="2015-08" db="EMBL/GenBank/DDBJ databases">
        <title>Whole genome sequence of Flavobacterium akiainvivens IK-1T, from decaying Wikstroemia oahuensis, an endemic Hawaiian shrub.</title>
        <authorList>
            <person name="Wan X."/>
            <person name="Hou S."/>
            <person name="Saito J."/>
            <person name="Donachie S."/>
        </authorList>
    </citation>
    <scope>NUCLEOTIDE SEQUENCE [LARGE SCALE GENOMIC DNA]</scope>
    <source>
        <strain evidence="1 2">IK-1</strain>
    </source>
</reference>
<comment type="caution">
    <text evidence="1">The sequence shown here is derived from an EMBL/GenBank/DDBJ whole genome shotgun (WGS) entry which is preliminary data.</text>
</comment>
<accession>A0A0M8M8Q8</accession>
<dbReference type="STRING" id="1202724.AM493_01525"/>
<sequence>MYKYLLLFAFVSVNAQIKPDISARVDTTDVNVNKVYHLYSDYISSRPDSVYANPYWNETELKRFTDNGFQPDMGVIMGTFNFEENSLYYFKPKILQIDKVEEGRYQIKTIFMNDSIDKDYAFYNPMAIHRLYAVEGINGAYKLENTMSYDTRNWKVYHYKFIKYVVHPDCVFNKKKAKKALAFCENTIKQFKIEVSGPITYYITPNSDALGRLFNYDYWLSYGTGRALKKFMELYTAFGNEDYDHEFVHLLFPDGKRPFIINEGIATWLGGPGYDETFEEALLKFSGDIKSNAALTVMDILENRYRNQYDNSPLYVTGAVICKLAYEKYGLDGLNKVLNCGETITDLQNVLAGLYGTSYENIDRIVMDYIRNYKP</sequence>
<dbReference type="OrthoDB" id="788362at2"/>
<name>A0A0M8M8Q8_9FLAO</name>
<proteinExistence type="predicted"/>
<evidence type="ECO:0008006" key="3">
    <source>
        <dbReference type="Google" id="ProtNLM"/>
    </source>
</evidence>
<dbReference type="RefSeq" id="WP_054405913.1">
    <property type="nucleotide sequence ID" value="NZ_FOYA01000004.1"/>
</dbReference>
<dbReference type="AlphaFoldDB" id="A0A0M8M8Q8"/>
<evidence type="ECO:0000313" key="2">
    <source>
        <dbReference type="Proteomes" id="UP000037755"/>
    </source>
</evidence>
<dbReference type="PATRIC" id="fig|1202724.3.peg.310"/>
<keyword evidence="2" id="KW-1185">Reference proteome</keyword>
<dbReference type="EMBL" id="LIYD01000005">
    <property type="protein sequence ID" value="KOS04865.1"/>
    <property type="molecule type" value="Genomic_DNA"/>
</dbReference>
<dbReference type="Proteomes" id="UP000037755">
    <property type="component" value="Unassembled WGS sequence"/>
</dbReference>